<proteinExistence type="predicted"/>
<name>A0A6C0CHC5_9ZZZZ</name>
<reference evidence="1" key="1">
    <citation type="journal article" date="2020" name="Nature">
        <title>Giant virus diversity and host interactions through global metagenomics.</title>
        <authorList>
            <person name="Schulz F."/>
            <person name="Roux S."/>
            <person name="Paez-Espino D."/>
            <person name="Jungbluth S."/>
            <person name="Walsh D.A."/>
            <person name="Denef V.J."/>
            <person name="McMahon K.D."/>
            <person name="Konstantinidis K.T."/>
            <person name="Eloe-Fadrosh E.A."/>
            <person name="Kyrpides N.C."/>
            <person name="Woyke T."/>
        </authorList>
    </citation>
    <scope>NUCLEOTIDE SEQUENCE</scope>
    <source>
        <strain evidence="1">GVMAG-M-3300021120-1</strain>
    </source>
</reference>
<protein>
    <submittedName>
        <fullName evidence="1">Uncharacterized protein</fullName>
    </submittedName>
</protein>
<sequence>MLFVAWVYDQVFHCCRRVEKLLFKEEDENVIPLSKLPWLWLGFVDDEGNILDYTNIIKIVNIPNVHVTSTFLTNVADLDVIGKWQYMDQTLQIQDFPSEGFVINYVADEPANQEKTD</sequence>
<dbReference type="AlphaFoldDB" id="A0A6C0CHC5"/>
<accession>A0A6C0CHC5</accession>
<dbReference type="EMBL" id="MN739416">
    <property type="protein sequence ID" value="QHT03693.1"/>
    <property type="molecule type" value="Genomic_DNA"/>
</dbReference>
<evidence type="ECO:0000313" key="1">
    <source>
        <dbReference type="EMBL" id="QHT03693.1"/>
    </source>
</evidence>
<organism evidence="1">
    <name type="scientific">viral metagenome</name>
    <dbReference type="NCBI Taxonomy" id="1070528"/>
    <lineage>
        <taxon>unclassified sequences</taxon>
        <taxon>metagenomes</taxon>
        <taxon>organismal metagenomes</taxon>
    </lineage>
</organism>